<reference evidence="2" key="1">
    <citation type="submission" date="2015-06" db="UniProtKB">
        <authorList>
            <consortium name="EnsemblPlants"/>
        </authorList>
    </citation>
    <scope>IDENTIFICATION</scope>
</reference>
<sequence>MAGHEPDREDRQDRPRHGQSALWSSGESCSVGDAMLEEAQLLSGAREERFAVAVASLGRAVRERPILWPLDLWDLRSFTGEQQGASILSRSHLTFTGKEEELAMDPELGWGVGLQRNKTFRT</sequence>
<proteinExistence type="predicted"/>
<evidence type="ECO:0000313" key="2">
    <source>
        <dbReference type="EnsemblPlants" id="EMT17901"/>
    </source>
</evidence>
<feature type="compositionally biased region" description="Basic and acidic residues" evidence="1">
    <location>
        <begin position="1"/>
        <end position="16"/>
    </location>
</feature>
<feature type="region of interest" description="Disordered" evidence="1">
    <location>
        <begin position="1"/>
        <end position="26"/>
    </location>
</feature>
<accession>R7W807</accession>
<protein>
    <submittedName>
        <fullName evidence="2">Uncharacterized protein</fullName>
    </submittedName>
</protein>
<name>R7W807_AEGTA</name>
<evidence type="ECO:0000256" key="1">
    <source>
        <dbReference type="SAM" id="MobiDB-lite"/>
    </source>
</evidence>
<organism evidence="2">
    <name type="scientific">Aegilops tauschii</name>
    <name type="common">Tausch's goatgrass</name>
    <name type="synonym">Aegilops squarrosa</name>
    <dbReference type="NCBI Taxonomy" id="37682"/>
    <lineage>
        <taxon>Eukaryota</taxon>
        <taxon>Viridiplantae</taxon>
        <taxon>Streptophyta</taxon>
        <taxon>Embryophyta</taxon>
        <taxon>Tracheophyta</taxon>
        <taxon>Spermatophyta</taxon>
        <taxon>Magnoliopsida</taxon>
        <taxon>Liliopsida</taxon>
        <taxon>Poales</taxon>
        <taxon>Poaceae</taxon>
        <taxon>BOP clade</taxon>
        <taxon>Pooideae</taxon>
        <taxon>Triticodae</taxon>
        <taxon>Triticeae</taxon>
        <taxon>Triticinae</taxon>
        <taxon>Aegilops</taxon>
    </lineage>
</organism>
<dbReference type="EnsemblPlants" id="EMT17901">
    <property type="protein sequence ID" value="EMT17901"/>
    <property type="gene ID" value="F775_42721"/>
</dbReference>
<dbReference type="AlphaFoldDB" id="R7W807"/>